<name>A0A4P7NTX8_PYROR</name>
<accession>A0A4P7NTX8</accession>
<sequence length="498" mass="56121">MSIRTKRNILVCFNPVGTLYKPRPISAADYTGLARKCGISDLDGAKLERTLADAIIHFTFDETRSDAAAEGHQFLRPGGYSWWRNVVNYAVKRALLPGQGLPADLIPKILALVSPAEGFTLGEQDLQKSLWRLKRTFNPSESSGSSSFVDKLVVGVTENTRHPRNLERTSRVLSALGVSVAPLRYHHYAGLHTNYGAHGDIPDELYQWEQRKAAQRALEDSVRRRSLRFGSNWSSLIRPYDLDFVCATRNFASGDPTPSLHAAERLTAMMVTNKSPWRLPWAESQINRRDGDWLKFYVVNNSNKDTRDIIDSGWTPVLLEDNSNTVRSAPGVTPRRPDWESLARLSDAKLDPDSPSGCKLQTYRVGSVDELSRWLSEEMRPKKFVLGRGAVDTKGYKALEDADMEPTVSGWTAEDILKKAFDQRLKRRTASQAKPSAKDRIITLLDSMMKRRFSPDITPRTDVVDETTPDVPAQRERPQEDDVLQRLVKASKTEKSRK</sequence>
<feature type="region of interest" description="Disordered" evidence="1">
    <location>
        <begin position="456"/>
        <end position="498"/>
    </location>
</feature>
<evidence type="ECO:0000256" key="1">
    <source>
        <dbReference type="SAM" id="MobiDB-lite"/>
    </source>
</evidence>
<proteinExistence type="predicted"/>
<dbReference type="AlphaFoldDB" id="A0A4P7NTX8"/>
<organism evidence="2 3">
    <name type="scientific">Pyricularia oryzae</name>
    <name type="common">Rice blast fungus</name>
    <name type="synonym">Magnaporthe oryzae</name>
    <dbReference type="NCBI Taxonomy" id="318829"/>
    <lineage>
        <taxon>Eukaryota</taxon>
        <taxon>Fungi</taxon>
        <taxon>Dikarya</taxon>
        <taxon>Ascomycota</taxon>
        <taxon>Pezizomycotina</taxon>
        <taxon>Sordariomycetes</taxon>
        <taxon>Sordariomycetidae</taxon>
        <taxon>Magnaporthales</taxon>
        <taxon>Pyriculariaceae</taxon>
        <taxon>Pyricularia</taxon>
    </lineage>
</organism>
<feature type="compositionally biased region" description="Basic and acidic residues" evidence="1">
    <location>
        <begin position="473"/>
        <end position="484"/>
    </location>
</feature>
<gene>
    <name evidence="2" type="ORF">PoMZ_12816</name>
</gene>
<dbReference type="Proteomes" id="UP000294847">
    <property type="component" value="Chromosome 7"/>
</dbReference>
<evidence type="ECO:0000313" key="2">
    <source>
        <dbReference type="EMBL" id="QBZ65849.1"/>
    </source>
</evidence>
<reference evidence="2 3" key="1">
    <citation type="journal article" date="2019" name="Mol. Biol. Evol.">
        <title>Blast fungal genomes show frequent chromosomal changes, gene gains and losses, and effector gene turnover.</title>
        <authorList>
            <person name="Gomez Luciano L.B."/>
            <person name="Jason Tsai I."/>
            <person name="Chuma I."/>
            <person name="Tosa Y."/>
            <person name="Chen Y.H."/>
            <person name="Li J.Y."/>
            <person name="Li M.Y."/>
            <person name="Jade Lu M.Y."/>
            <person name="Nakayashiki H."/>
            <person name="Li W.H."/>
        </authorList>
    </citation>
    <scope>NUCLEOTIDE SEQUENCE [LARGE SCALE GENOMIC DNA]</scope>
    <source>
        <strain evidence="2">MZ5-1-6</strain>
    </source>
</reference>
<dbReference type="EMBL" id="CP034210">
    <property type="protein sequence ID" value="QBZ65849.1"/>
    <property type="molecule type" value="Genomic_DNA"/>
</dbReference>
<protein>
    <submittedName>
        <fullName evidence="2">Uncharacterized protein</fullName>
    </submittedName>
</protein>
<evidence type="ECO:0000313" key="3">
    <source>
        <dbReference type="Proteomes" id="UP000294847"/>
    </source>
</evidence>